<dbReference type="EMBL" id="QXHD01000004">
    <property type="protein sequence ID" value="NEZ59900.1"/>
    <property type="molecule type" value="Genomic_DNA"/>
</dbReference>
<keyword evidence="3" id="KW-1185">Reference proteome</keyword>
<reference evidence="2 3" key="1">
    <citation type="journal article" date="2020" name="Microb. Ecol.">
        <title>Ecogenomics of the Marine Benthic Filamentous Cyanobacterium Adonisia.</title>
        <authorList>
            <person name="Walter J.M."/>
            <person name="Coutinho F.H."/>
            <person name="Leomil L."/>
            <person name="Hargreaves P.I."/>
            <person name="Campeao M.E."/>
            <person name="Vieira V.V."/>
            <person name="Silva B.S."/>
            <person name="Fistarol G.O."/>
            <person name="Salomon P.S."/>
            <person name="Sawabe T."/>
            <person name="Mino S."/>
            <person name="Hosokawa M."/>
            <person name="Miyashita H."/>
            <person name="Maruyama F."/>
            <person name="van Verk M.C."/>
            <person name="Dutilh B.E."/>
            <person name="Thompson C.C."/>
            <person name="Thompson F.L."/>
        </authorList>
    </citation>
    <scope>NUCLEOTIDE SEQUENCE [LARGE SCALE GENOMIC DNA]</scope>
    <source>
        <strain evidence="2 3">CCMR0081</strain>
    </source>
</reference>
<comment type="caution">
    <text evidence="2">The sequence shown here is derived from an EMBL/GenBank/DDBJ whole genome shotgun (WGS) entry which is preliminary data.</text>
</comment>
<feature type="compositionally biased region" description="Polar residues" evidence="1">
    <location>
        <begin position="478"/>
        <end position="491"/>
    </location>
</feature>
<protein>
    <recommendedName>
        <fullName evidence="4">FHA domain containing protein</fullName>
    </recommendedName>
</protein>
<feature type="compositionally biased region" description="Basic and acidic residues" evidence="1">
    <location>
        <begin position="507"/>
        <end position="519"/>
    </location>
</feature>
<evidence type="ECO:0008006" key="4">
    <source>
        <dbReference type="Google" id="ProtNLM"/>
    </source>
</evidence>
<proteinExistence type="predicted"/>
<name>A0A6M0RVJ4_9CYAN</name>
<gene>
    <name evidence="2" type="ORF">DXZ20_30510</name>
</gene>
<evidence type="ECO:0000256" key="1">
    <source>
        <dbReference type="SAM" id="MobiDB-lite"/>
    </source>
</evidence>
<feature type="region of interest" description="Disordered" evidence="1">
    <location>
        <begin position="406"/>
        <end position="519"/>
    </location>
</feature>
<dbReference type="RefSeq" id="WP_163702668.1">
    <property type="nucleotide sequence ID" value="NZ_QXHD01000004.1"/>
</dbReference>
<feature type="compositionally biased region" description="Polar residues" evidence="1">
    <location>
        <begin position="411"/>
        <end position="424"/>
    </location>
</feature>
<evidence type="ECO:0000313" key="3">
    <source>
        <dbReference type="Proteomes" id="UP000481033"/>
    </source>
</evidence>
<feature type="compositionally biased region" description="Basic and acidic residues" evidence="1">
    <location>
        <begin position="426"/>
        <end position="441"/>
    </location>
</feature>
<evidence type="ECO:0000313" key="2">
    <source>
        <dbReference type="EMBL" id="NEZ59900.1"/>
    </source>
</evidence>
<dbReference type="AlphaFoldDB" id="A0A6M0RVJ4"/>
<dbReference type="Proteomes" id="UP000481033">
    <property type="component" value="Unassembled WGS sequence"/>
</dbReference>
<organism evidence="2 3">
    <name type="scientific">Adonisia turfae CCMR0081</name>
    <dbReference type="NCBI Taxonomy" id="2292702"/>
    <lineage>
        <taxon>Bacteria</taxon>
        <taxon>Bacillati</taxon>
        <taxon>Cyanobacteriota</taxon>
        <taxon>Adonisia</taxon>
        <taxon>Adonisia turfae</taxon>
    </lineage>
</organism>
<accession>A0A6M0RVJ4</accession>
<sequence length="519" mass="57294">MTLVSNVLGRWQQHLVKIIGALVLTALLFSTGCSNPQGIEPSTVTETAKSSLFTPSPPIKQVDTPELIQELAPWLDTYEPQVQILEPKAEEVFDKTTVSVVLRVKDLPIYKDTRWEMGPHLVLLLDNQPYGAIYDLDQSITLTDLTPGTHTIRIFAERPWHESFKNEGAYAQATFHIFAKTDENAPKANQPLLTYGAPMGVYGAEPILLDFYLTEAPLHQVAVDNPTISDWRVRYTINGHSITLQDWQPIYIEGLKPGKNWVQLTLVNEDGKPIAGVFNNTVRLIDYDPNDNNSLAKIIRGEVALEDVGGIIDPTYEPPVVEEPEVAAPEVAVPEVAVPEVAVPEVAAPEVIESPTLDEPEVAAPEVAAPSILEKLDKPGELAPAQPETLEQEIPDIAAPEIIETAEPSENTGGSIDQTMQDNSLTEDRDTEDRDDAKVDESDLPVTETTAVPERSDKLDLEISAESATSADTEENIEPSSEALSEQTPITDKQDSSSRRYFQKLYDYSDRAMKNRDRN</sequence>